<feature type="non-terminal residue" evidence="3">
    <location>
        <position position="232"/>
    </location>
</feature>
<dbReference type="Pfam" id="PF25164">
    <property type="entry name" value="CoiA_N"/>
    <property type="match status" value="1"/>
</dbReference>
<dbReference type="InterPro" id="IPR057253">
    <property type="entry name" value="CoiA-like_N"/>
</dbReference>
<dbReference type="InterPro" id="IPR010330">
    <property type="entry name" value="CoiA_nuc"/>
</dbReference>
<evidence type="ECO:0000313" key="3">
    <source>
        <dbReference type="EMBL" id="EKC47549.1"/>
    </source>
</evidence>
<sequence length="232" mass="26739">MLFASDFEDNRVHIDDTHSNQEYYCPYCGAPLVTKKGDIRQHHFAHKQSHVCSDTWANGGSHGYDLSPWHNEWQSLFPKVNQEVKLCLGETKHRADVLVDRTVIEFQHSIMPVKAFDDRNNFYFNLGYKVIWLFDLSDLYSIGQLTYKPINNGLVFTWKNPKKAFNNYDIQSGCIDLFFQLGSSIVRVTDVSPMGFESFSTTTLMEKNDFLTYVGLCDGTCLPPCRDDLEHN</sequence>
<evidence type="ECO:0000259" key="2">
    <source>
        <dbReference type="Pfam" id="PF25164"/>
    </source>
</evidence>
<gene>
    <name evidence="3" type="ORF">OBE_15649</name>
</gene>
<dbReference type="EMBL" id="AJWZ01010750">
    <property type="protein sequence ID" value="EKC47549.1"/>
    <property type="molecule type" value="Genomic_DNA"/>
</dbReference>
<protein>
    <submittedName>
        <fullName evidence="3">Competence protein CoiA</fullName>
    </submittedName>
</protein>
<organism evidence="3">
    <name type="scientific">human gut metagenome</name>
    <dbReference type="NCBI Taxonomy" id="408170"/>
    <lineage>
        <taxon>unclassified sequences</taxon>
        <taxon>metagenomes</taxon>
        <taxon>organismal metagenomes</taxon>
    </lineage>
</organism>
<dbReference type="Pfam" id="PF06054">
    <property type="entry name" value="CoiA_nuc"/>
    <property type="match status" value="1"/>
</dbReference>
<name>K1RW52_9ZZZZ</name>
<accession>K1RW52</accession>
<feature type="domain" description="Competence protein CoiA-like N-terminal" evidence="2">
    <location>
        <begin position="10"/>
        <end position="53"/>
    </location>
</feature>
<proteinExistence type="predicted"/>
<dbReference type="AlphaFoldDB" id="K1RW52"/>
<reference evidence="3" key="1">
    <citation type="journal article" date="2013" name="Environ. Microbiol.">
        <title>Microbiota from the distal guts of lean and obese adolescents exhibit partial functional redundancy besides clear differences in community structure.</title>
        <authorList>
            <person name="Ferrer M."/>
            <person name="Ruiz A."/>
            <person name="Lanza F."/>
            <person name="Haange S.B."/>
            <person name="Oberbach A."/>
            <person name="Till H."/>
            <person name="Bargiela R."/>
            <person name="Campoy C."/>
            <person name="Segura M.T."/>
            <person name="Richter M."/>
            <person name="von Bergen M."/>
            <person name="Seifert J."/>
            <person name="Suarez A."/>
        </authorList>
    </citation>
    <scope>NUCLEOTIDE SEQUENCE</scope>
</reference>
<feature type="domain" description="Competence protein CoiA nuclease-like" evidence="1">
    <location>
        <begin position="81"/>
        <end position="163"/>
    </location>
</feature>
<evidence type="ECO:0000259" key="1">
    <source>
        <dbReference type="Pfam" id="PF06054"/>
    </source>
</evidence>
<comment type="caution">
    <text evidence="3">The sequence shown here is derived from an EMBL/GenBank/DDBJ whole genome shotgun (WGS) entry which is preliminary data.</text>
</comment>